<dbReference type="InterPro" id="IPR018490">
    <property type="entry name" value="cNMP-bd_dom_sf"/>
</dbReference>
<evidence type="ECO:0000313" key="6">
    <source>
        <dbReference type="EMBL" id="SFN77301.1"/>
    </source>
</evidence>
<name>A0A1I5BSF2_9RHOB</name>
<dbReference type="EMBL" id="FOVP01000008">
    <property type="protein sequence ID" value="SFN77301.1"/>
    <property type="molecule type" value="Genomic_DNA"/>
</dbReference>
<keyword evidence="2" id="KW-0238">DNA-binding</keyword>
<organism evidence="6 7">
    <name type="scientific">Roseovarius lutimaris</name>
    <dbReference type="NCBI Taxonomy" id="1005928"/>
    <lineage>
        <taxon>Bacteria</taxon>
        <taxon>Pseudomonadati</taxon>
        <taxon>Pseudomonadota</taxon>
        <taxon>Alphaproteobacteria</taxon>
        <taxon>Rhodobacterales</taxon>
        <taxon>Roseobacteraceae</taxon>
        <taxon>Roseovarius</taxon>
    </lineage>
</organism>
<gene>
    <name evidence="6" type="ORF">SAMN04487859_108158</name>
</gene>
<dbReference type="PANTHER" id="PTHR24567">
    <property type="entry name" value="CRP FAMILY TRANSCRIPTIONAL REGULATORY PROTEIN"/>
    <property type="match status" value="1"/>
</dbReference>
<proteinExistence type="predicted"/>
<dbReference type="PANTHER" id="PTHR24567:SF74">
    <property type="entry name" value="HTH-TYPE TRANSCRIPTIONAL REGULATOR ARCR"/>
    <property type="match status" value="1"/>
</dbReference>
<evidence type="ECO:0000313" key="7">
    <source>
        <dbReference type="Proteomes" id="UP000198599"/>
    </source>
</evidence>
<feature type="domain" description="Cyclic nucleotide-binding" evidence="4">
    <location>
        <begin position="12"/>
        <end position="115"/>
    </location>
</feature>
<evidence type="ECO:0000256" key="3">
    <source>
        <dbReference type="ARBA" id="ARBA00023163"/>
    </source>
</evidence>
<dbReference type="CDD" id="cd00038">
    <property type="entry name" value="CAP_ED"/>
    <property type="match status" value="1"/>
</dbReference>
<dbReference type="Gene3D" id="2.60.120.10">
    <property type="entry name" value="Jelly Rolls"/>
    <property type="match status" value="1"/>
</dbReference>
<dbReference type="SUPFAM" id="SSF46785">
    <property type="entry name" value="Winged helix' DNA-binding domain"/>
    <property type="match status" value="1"/>
</dbReference>
<protein>
    <submittedName>
        <fullName evidence="6">Transcriptional regulator, Crp/Fnr family</fullName>
    </submittedName>
</protein>
<dbReference type="OrthoDB" id="7643467at2"/>
<dbReference type="InterPro" id="IPR050397">
    <property type="entry name" value="Env_Response_Regulators"/>
</dbReference>
<dbReference type="InterPro" id="IPR036390">
    <property type="entry name" value="WH_DNA-bd_sf"/>
</dbReference>
<dbReference type="Pfam" id="PF13545">
    <property type="entry name" value="HTH_Crp_2"/>
    <property type="match status" value="1"/>
</dbReference>
<evidence type="ECO:0000256" key="2">
    <source>
        <dbReference type="ARBA" id="ARBA00023125"/>
    </source>
</evidence>
<dbReference type="PROSITE" id="PS50042">
    <property type="entry name" value="CNMP_BINDING_3"/>
    <property type="match status" value="1"/>
</dbReference>
<keyword evidence="7" id="KW-1185">Reference proteome</keyword>
<dbReference type="GO" id="GO:0003677">
    <property type="term" value="F:DNA binding"/>
    <property type="evidence" value="ECO:0007669"/>
    <property type="project" value="UniProtKB-KW"/>
</dbReference>
<dbReference type="AlphaFoldDB" id="A0A1I5BSF2"/>
<dbReference type="GO" id="GO:0005829">
    <property type="term" value="C:cytosol"/>
    <property type="evidence" value="ECO:0007669"/>
    <property type="project" value="TreeGrafter"/>
</dbReference>
<dbReference type="Pfam" id="PF00027">
    <property type="entry name" value="cNMP_binding"/>
    <property type="match status" value="1"/>
</dbReference>
<dbReference type="InterPro" id="IPR000595">
    <property type="entry name" value="cNMP-bd_dom"/>
</dbReference>
<dbReference type="SMART" id="SM00419">
    <property type="entry name" value="HTH_CRP"/>
    <property type="match status" value="1"/>
</dbReference>
<feature type="domain" description="HTH crp-type" evidence="5">
    <location>
        <begin position="146"/>
        <end position="219"/>
    </location>
</feature>
<dbReference type="SUPFAM" id="SSF51206">
    <property type="entry name" value="cAMP-binding domain-like"/>
    <property type="match status" value="1"/>
</dbReference>
<evidence type="ECO:0000259" key="4">
    <source>
        <dbReference type="PROSITE" id="PS50042"/>
    </source>
</evidence>
<sequence>MCEYTLNPENSLGPVLSPSDITAIAAIGREAVFEAGDPIVEQHETAAQIHILMSGLVKTSYVNAAGGETVIRIHLKGSIIGLSTLTSLRHFDATSRAMRLSRTIMVPTSAFLSLLEVRPSLSVALIRLLVGRLSDMHFRIGELQHQTVERRLIHLLVALSSPNSSTPRPLKRTLIPFTHEELAQMIQSRRPTVTATLARLADRQLVQTLRRSLVVIDRAALIASLNGGESTPG</sequence>
<keyword evidence="3" id="KW-0804">Transcription</keyword>
<dbReference type="InterPro" id="IPR014710">
    <property type="entry name" value="RmlC-like_jellyroll"/>
</dbReference>
<accession>A0A1I5BSF2</accession>
<dbReference type="SMART" id="SM00100">
    <property type="entry name" value="cNMP"/>
    <property type="match status" value="1"/>
</dbReference>
<dbReference type="Proteomes" id="UP000198599">
    <property type="component" value="Unassembled WGS sequence"/>
</dbReference>
<dbReference type="PROSITE" id="PS51063">
    <property type="entry name" value="HTH_CRP_2"/>
    <property type="match status" value="1"/>
</dbReference>
<evidence type="ECO:0000259" key="5">
    <source>
        <dbReference type="PROSITE" id="PS51063"/>
    </source>
</evidence>
<dbReference type="RefSeq" id="WP_092837286.1">
    <property type="nucleotide sequence ID" value="NZ_FOVP01000008.1"/>
</dbReference>
<dbReference type="InterPro" id="IPR012318">
    <property type="entry name" value="HTH_CRP"/>
</dbReference>
<dbReference type="GO" id="GO:0003700">
    <property type="term" value="F:DNA-binding transcription factor activity"/>
    <property type="evidence" value="ECO:0007669"/>
    <property type="project" value="TreeGrafter"/>
</dbReference>
<evidence type="ECO:0000256" key="1">
    <source>
        <dbReference type="ARBA" id="ARBA00023015"/>
    </source>
</evidence>
<reference evidence="7" key="1">
    <citation type="submission" date="2016-10" db="EMBL/GenBank/DDBJ databases">
        <authorList>
            <person name="Varghese N."/>
            <person name="Submissions S."/>
        </authorList>
    </citation>
    <scope>NUCLEOTIDE SEQUENCE [LARGE SCALE GENOMIC DNA]</scope>
    <source>
        <strain evidence="7">DSM 28463</strain>
    </source>
</reference>
<keyword evidence="1" id="KW-0805">Transcription regulation</keyword>
<dbReference type="STRING" id="1005928.SAMN04487859_108158"/>